<evidence type="ECO:0000256" key="1">
    <source>
        <dbReference type="SAM" id="Phobius"/>
    </source>
</evidence>
<dbReference type="RefSeq" id="WP_017262569.1">
    <property type="nucleotide sequence ID" value="NZ_AUAW01000004.1"/>
</dbReference>
<protein>
    <submittedName>
        <fullName evidence="2">Putative membrane protein</fullName>
    </submittedName>
</protein>
<feature type="transmembrane region" description="Helical" evidence="1">
    <location>
        <begin position="432"/>
        <end position="453"/>
    </location>
</feature>
<feature type="transmembrane region" description="Helical" evidence="1">
    <location>
        <begin position="118"/>
        <end position="137"/>
    </location>
</feature>
<organism evidence="2 3">
    <name type="scientific">Furfurilactobacillus rossiae DSM 15814</name>
    <dbReference type="NCBI Taxonomy" id="1114972"/>
    <lineage>
        <taxon>Bacteria</taxon>
        <taxon>Bacillati</taxon>
        <taxon>Bacillota</taxon>
        <taxon>Bacilli</taxon>
        <taxon>Lactobacillales</taxon>
        <taxon>Lactobacillaceae</taxon>
        <taxon>Furfurilactobacillus</taxon>
    </lineage>
</organism>
<feature type="transmembrane region" description="Helical" evidence="1">
    <location>
        <begin position="465"/>
        <end position="484"/>
    </location>
</feature>
<dbReference type="OrthoDB" id="129479at2"/>
<dbReference type="PATRIC" id="fig|1114972.6.peg.1293"/>
<gene>
    <name evidence="2" type="ORF">FD35_GL001275</name>
</gene>
<name>A0A0R1RSF7_9LACO</name>
<sequence>MGAHLRHGLTRGLLWFRSHVSPAALAVILSALIVAYLLFIPPVNGYANNGDFDRAIYVNGLYRLTGKPYYFFTYMIQKYGIMQYFNESSAALFSSQPLFIKAAIGLNMLVYSTKVFDIRFMGLIYYVLFLGGIYLLTEALTFPSKRWRNYIIALMVVFVFADSSYTLYFNSFFAEPGMFVAMLYSFSSILLLARHRFKRRWPMVLLFFISTVVLITNKQQNAPLALGFALTMLSLLFVFHKRAEKLYVILGTVLILASGVATYALITKTFNNINEYQSMTRGVLLKAKDPEKALMQGGIDSQFALTRGQTYFDRYSPIDVNGKYMQKHFTDKFSFMWILKYELTHPSEFGALLNLAAKDGQLTQVKAVSDYTKSAGQPKYAQTHYFTGFSTMMGAFFPRTFAFYVLIAFAFIGVYAFGAYHGIRDGDPEMVVRLALIIANMAIIFMTFIASVIGDGDADLAKHLFMVPLCTDLSLALLVSDLLNHRLWHVFEMRGGQR</sequence>
<feature type="transmembrane region" description="Helical" evidence="1">
    <location>
        <begin position="174"/>
        <end position="193"/>
    </location>
</feature>
<evidence type="ECO:0000313" key="2">
    <source>
        <dbReference type="EMBL" id="KRL56978.1"/>
    </source>
</evidence>
<dbReference type="STRING" id="1114972.FD35_GL001275"/>
<dbReference type="AlphaFoldDB" id="A0A0R1RSF7"/>
<feature type="transmembrane region" description="Helical" evidence="1">
    <location>
        <begin position="20"/>
        <end position="39"/>
    </location>
</feature>
<feature type="transmembrane region" description="Helical" evidence="1">
    <location>
        <begin position="222"/>
        <end position="239"/>
    </location>
</feature>
<proteinExistence type="predicted"/>
<feature type="transmembrane region" description="Helical" evidence="1">
    <location>
        <begin position="149"/>
        <end position="168"/>
    </location>
</feature>
<keyword evidence="1" id="KW-1133">Transmembrane helix</keyword>
<accession>A0A0R1RSF7</accession>
<dbReference type="Proteomes" id="UP000051999">
    <property type="component" value="Unassembled WGS sequence"/>
</dbReference>
<keyword evidence="3" id="KW-1185">Reference proteome</keyword>
<feature type="transmembrane region" description="Helical" evidence="1">
    <location>
        <begin position="200"/>
        <end position="216"/>
    </location>
</feature>
<feature type="transmembrane region" description="Helical" evidence="1">
    <location>
        <begin position="401"/>
        <end position="420"/>
    </location>
</feature>
<dbReference type="eggNOG" id="ENOG502ZBFR">
    <property type="taxonomic scope" value="Bacteria"/>
</dbReference>
<comment type="caution">
    <text evidence="2">The sequence shown here is derived from an EMBL/GenBank/DDBJ whole genome shotgun (WGS) entry which is preliminary data.</text>
</comment>
<evidence type="ECO:0000313" key="3">
    <source>
        <dbReference type="Proteomes" id="UP000051999"/>
    </source>
</evidence>
<dbReference type="EMBL" id="AZFF01000002">
    <property type="protein sequence ID" value="KRL56978.1"/>
    <property type="molecule type" value="Genomic_DNA"/>
</dbReference>
<feature type="transmembrane region" description="Helical" evidence="1">
    <location>
        <begin position="246"/>
        <end position="266"/>
    </location>
</feature>
<keyword evidence="1" id="KW-0472">Membrane</keyword>
<reference evidence="2 3" key="1">
    <citation type="journal article" date="2015" name="Genome Announc.">
        <title>Expanding the biotechnology potential of lactobacilli through comparative genomics of 213 strains and associated genera.</title>
        <authorList>
            <person name="Sun Z."/>
            <person name="Harris H.M."/>
            <person name="McCann A."/>
            <person name="Guo C."/>
            <person name="Argimon S."/>
            <person name="Zhang W."/>
            <person name="Yang X."/>
            <person name="Jeffery I.B."/>
            <person name="Cooney J.C."/>
            <person name="Kagawa T.F."/>
            <person name="Liu W."/>
            <person name="Song Y."/>
            <person name="Salvetti E."/>
            <person name="Wrobel A."/>
            <person name="Rasinkangas P."/>
            <person name="Parkhill J."/>
            <person name="Rea M.C."/>
            <person name="O'Sullivan O."/>
            <person name="Ritari J."/>
            <person name="Douillard F.P."/>
            <person name="Paul Ross R."/>
            <person name="Yang R."/>
            <person name="Briner A.E."/>
            <person name="Felis G.E."/>
            <person name="de Vos W.M."/>
            <person name="Barrangou R."/>
            <person name="Klaenhammer T.R."/>
            <person name="Caufield P.W."/>
            <person name="Cui Y."/>
            <person name="Zhang H."/>
            <person name="O'Toole P.W."/>
        </authorList>
    </citation>
    <scope>NUCLEOTIDE SEQUENCE [LARGE SCALE GENOMIC DNA]</scope>
    <source>
        <strain evidence="2 3">DSM 15814</strain>
    </source>
</reference>
<keyword evidence="1" id="KW-0812">Transmembrane</keyword>